<sequence>MHDAREIGLNFFNFFFILAILLKHICLSRVETSS</sequence>
<keyword evidence="1" id="KW-0812">Transmembrane</keyword>
<keyword evidence="1" id="KW-1133">Transmembrane helix</keyword>
<name>A0A2P2PMM3_RHIMU</name>
<reference evidence="2" key="1">
    <citation type="submission" date="2018-02" db="EMBL/GenBank/DDBJ databases">
        <title>Rhizophora mucronata_Transcriptome.</title>
        <authorList>
            <person name="Meera S.P."/>
            <person name="Sreeshan A."/>
            <person name="Augustine A."/>
        </authorList>
    </citation>
    <scope>NUCLEOTIDE SEQUENCE</scope>
    <source>
        <tissue evidence="2">Leaf</tissue>
    </source>
</reference>
<evidence type="ECO:0000256" key="1">
    <source>
        <dbReference type="SAM" id="Phobius"/>
    </source>
</evidence>
<accession>A0A2P2PMM3</accession>
<keyword evidence="1" id="KW-0472">Membrane</keyword>
<dbReference type="AlphaFoldDB" id="A0A2P2PMM3"/>
<proteinExistence type="predicted"/>
<dbReference type="EMBL" id="GGEC01075395">
    <property type="protein sequence ID" value="MBX55879.1"/>
    <property type="molecule type" value="Transcribed_RNA"/>
</dbReference>
<protein>
    <submittedName>
        <fullName evidence="2">Uncharacterized protein</fullName>
    </submittedName>
</protein>
<organism evidence="2">
    <name type="scientific">Rhizophora mucronata</name>
    <name type="common">Asiatic mangrove</name>
    <dbReference type="NCBI Taxonomy" id="61149"/>
    <lineage>
        <taxon>Eukaryota</taxon>
        <taxon>Viridiplantae</taxon>
        <taxon>Streptophyta</taxon>
        <taxon>Embryophyta</taxon>
        <taxon>Tracheophyta</taxon>
        <taxon>Spermatophyta</taxon>
        <taxon>Magnoliopsida</taxon>
        <taxon>eudicotyledons</taxon>
        <taxon>Gunneridae</taxon>
        <taxon>Pentapetalae</taxon>
        <taxon>rosids</taxon>
        <taxon>fabids</taxon>
        <taxon>Malpighiales</taxon>
        <taxon>Rhizophoraceae</taxon>
        <taxon>Rhizophora</taxon>
    </lineage>
</organism>
<evidence type="ECO:0000313" key="2">
    <source>
        <dbReference type="EMBL" id="MBX55879.1"/>
    </source>
</evidence>
<feature type="transmembrane region" description="Helical" evidence="1">
    <location>
        <begin position="7"/>
        <end position="25"/>
    </location>
</feature>